<dbReference type="GO" id="GO:0030160">
    <property type="term" value="F:synaptic receptor adaptor activity"/>
    <property type="evidence" value="ECO:0007669"/>
    <property type="project" value="TreeGrafter"/>
</dbReference>
<feature type="compositionally biased region" description="Low complexity" evidence="4">
    <location>
        <begin position="896"/>
        <end position="916"/>
    </location>
</feature>
<evidence type="ECO:0000259" key="6">
    <source>
        <dbReference type="PROSITE" id="PS50106"/>
    </source>
</evidence>
<dbReference type="GO" id="GO:0014069">
    <property type="term" value="C:postsynaptic density"/>
    <property type="evidence" value="ECO:0007669"/>
    <property type="project" value="UniProtKB-SubCell"/>
</dbReference>
<name>A0A2G8KG02_STIJA</name>
<dbReference type="SMART" id="SM00454">
    <property type="entry name" value="SAM"/>
    <property type="match status" value="1"/>
</dbReference>
<dbReference type="EMBL" id="MRZV01000613">
    <property type="protein sequence ID" value="PIK46918.1"/>
    <property type="molecule type" value="Genomic_DNA"/>
</dbReference>
<dbReference type="InterPro" id="IPR002110">
    <property type="entry name" value="Ankyrin_rpt"/>
</dbReference>
<dbReference type="PANTHER" id="PTHR24135">
    <property type="entry name" value="SH3 AND MULTIPLE ANKYRIN REPEAT DOMAINS PROTEIN"/>
    <property type="match status" value="1"/>
</dbReference>
<comment type="caution">
    <text evidence="7">The sequence shown here is derived from an EMBL/GenBank/DDBJ whole genome shotgun (WGS) entry which is preliminary data.</text>
</comment>
<feature type="domain" description="SAM" evidence="5">
    <location>
        <begin position="948"/>
        <end position="1009"/>
    </location>
</feature>
<dbReference type="Proteomes" id="UP000230750">
    <property type="component" value="Unassembled WGS sequence"/>
</dbReference>
<dbReference type="Pfam" id="PF17820">
    <property type="entry name" value="PDZ_6"/>
    <property type="match status" value="1"/>
</dbReference>
<dbReference type="InterPro" id="IPR051569">
    <property type="entry name" value="SHANK"/>
</dbReference>
<dbReference type="PROSITE" id="PS50297">
    <property type="entry name" value="ANK_REP_REGION"/>
    <property type="match status" value="1"/>
</dbReference>
<dbReference type="InterPro" id="IPR036034">
    <property type="entry name" value="PDZ_sf"/>
</dbReference>
<dbReference type="SMART" id="SM00248">
    <property type="entry name" value="ANK"/>
    <property type="match status" value="2"/>
</dbReference>
<evidence type="ECO:0000259" key="5">
    <source>
        <dbReference type="PROSITE" id="PS50105"/>
    </source>
</evidence>
<evidence type="ECO:0000256" key="4">
    <source>
        <dbReference type="SAM" id="MobiDB-lite"/>
    </source>
</evidence>
<dbReference type="SUPFAM" id="SSF50044">
    <property type="entry name" value="SH3-domain"/>
    <property type="match status" value="1"/>
</dbReference>
<dbReference type="CDD" id="cd06746">
    <property type="entry name" value="PDZ_SHANK1_3-like"/>
    <property type="match status" value="1"/>
</dbReference>
<feature type="compositionally biased region" description="Polar residues" evidence="4">
    <location>
        <begin position="519"/>
        <end position="529"/>
    </location>
</feature>
<dbReference type="InterPro" id="IPR001478">
    <property type="entry name" value="PDZ"/>
</dbReference>
<evidence type="ECO:0000256" key="3">
    <source>
        <dbReference type="PROSITE-ProRule" id="PRU00023"/>
    </source>
</evidence>
<dbReference type="SUPFAM" id="SSF47769">
    <property type="entry name" value="SAM/Pointed domain"/>
    <property type="match status" value="1"/>
</dbReference>
<dbReference type="InterPro" id="IPR036770">
    <property type="entry name" value="Ankyrin_rpt-contain_sf"/>
</dbReference>
<feature type="compositionally biased region" description="Basic and acidic residues" evidence="4">
    <location>
        <begin position="842"/>
        <end position="856"/>
    </location>
</feature>
<dbReference type="InterPro" id="IPR036028">
    <property type="entry name" value="SH3-like_dom_sf"/>
</dbReference>
<feature type="repeat" description="ANK" evidence="3">
    <location>
        <begin position="129"/>
        <end position="161"/>
    </location>
</feature>
<gene>
    <name evidence="7" type="ORF">BSL78_16218</name>
</gene>
<dbReference type="SUPFAM" id="SSF50156">
    <property type="entry name" value="PDZ domain-like"/>
    <property type="match status" value="1"/>
</dbReference>
<dbReference type="STRING" id="307972.A0A2G8KG02"/>
<sequence>MLPILQISADTDIENDYRRNTTKYDESTQKLVRVSFSFFSVTSGLGCLANYRDAKAHTGAYSVIHGGDPACLSILVKDRSELDVPDDKGWRNFIRIFTSLHFKACRHGRIQHIETLLSYDADMDAQNEAGNTPLHVCASYNQTAAARILLFRGANNNRVGNRKGESHNPYYHLNLVSLTEIFGDEQVAIVSNNMDLAENIKNFSEDQVVRIKEEPVFKPRRRRWSGGRAPLNRTSSEPFIAKDLDRLSVKSRTSANSVPYERMDSAGSGGYHSPMGHRKVETTPPNNEYVALQNYHAEGNGELSITKGDVVDDPGMKNGKGTATLKLADTHGAFFEPRVAVLSRGKKGFGFVLRGAKSPKNPSVEFVPTKEFPALQYLESVDRGSPADKAGLLRGDFLLELNGEDVTSAPHQQVVHMVVTAPDTIVMKVVTAPNIRGQEALEKLAAKHPKKLSRFQQRTVSSFESDTWSVCSSLGETDDRDTLIRPEVEIISIGPSTPVMPHNAGATPTGQPQPDDPRNWQSTLPSNGIRSKPQRPTMPPPAPNKFNTVARMTSGQGDNLRHQAIQGASHDRSTAFEVDLADGGISDGVRRYSAGSDSAVSSSRSSPASSYSNTASSTTSGTDSAVNMLYDRTASDSGVPKSHAKKPLPPPPMRSSSLPTDGQSSDGSSQGERVDSPTEPPKTGFAALIAKAAADKNRKSSAGPGEMQALQPASSAGPDHRRSSDMTAFEIAMKAKTKSLGRQSSDDVSPGKSPKAIPEVTDGSSDLMAAIARRKAKVESQHSGSDIESKIKNFKSQEGQDRVMDDAPLASALAKRRSTMEQVSSDESRGVVLAPPALYNDRSLERTQRPSRDHLSETGSVSSSQSSLSTVSNMSTDPSSSNDSSESTDRQDTMDSTNSLKSSSSTSSSVVTVKSNSDPEIISEGNSPDVNGKSDSSRGITSKPAAEWTASEVSEWLSSINMADYINDFVDNEITGEHLMSLTKEDLMELGVKPLGHKKAIMKAIEKLS</sequence>
<dbReference type="AlphaFoldDB" id="A0A2G8KG02"/>
<feature type="region of interest" description="Disordered" evidence="4">
    <location>
        <begin position="494"/>
        <end position="552"/>
    </location>
</feature>
<feature type="compositionally biased region" description="Polar residues" evidence="4">
    <location>
        <begin position="924"/>
        <end position="940"/>
    </location>
</feature>
<organism evidence="7 8">
    <name type="scientific">Stichopus japonicus</name>
    <name type="common">Sea cucumber</name>
    <dbReference type="NCBI Taxonomy" id="307972"/>
    <lineage>
        <taxon>Eukaryota</taxon>
        <taxon>Metazoa</taxon>
        <taxon>Echinodermata</taxon>
        <taxon>Eleutherozoa</taxon>
        <taxon>Echinozoa</taxon>
        <taxon>Holothuroidea</taxon>
        <taxon>Aspidochirotacea</taxon>
        <taxon>Aspidochirotida</taxon>
        <taxon>Stichopodidae</taxon>
        <taxon>Apostichopus</taxon>
    </lineage>
</organism>
<evidence type="ECO:0000313" key="7">
    <source>
        <dbReference type="EMBL" id="PIK46918.1"/>
    </source>
</evidence>
<feature type="compositionally biased region" description="Basic and acidic residues" evidence="4">
    <location>
        <begin position="777"/>
        <end position="791"/>
    </location>
</feature>
<accession>A0A2G8KG02</accession>
<feature type="compositionally biased region" description="Low complexity" evidence="4">
    <location>
        <begin position="591"/>
        <end position="626"/>
    </location>
</feature>
<dbReference type="InterPro" id="IPR001660">
    <property type="entry name" value="SAM"/>
</dbReference>
<feature type="compositionally biased region" description="Low complexity" evidence="4">
    <location>
        <begin position="654"/>
        <end position="671"/>
    </location>
</feature>
<dbReference type="Gene3D" id="1.10.150.50">
    <property type="entry name" value="Transcription Factor, Ets-1"/>
    <property type="match status" value="1"/>
</dbReference>
<keyword evidence="1" id="KW-0770">Synapse</keyword>
<feature type="domain" description="PDZ" evidence="6">
    <location>
        <begin position="339"/>
        <end position="433"/>
    </location>
</feature>
<dbReference type="Pfam" id="PF12796">
    <property type="entry name" value="Ank_2"/>
    <property type="match status" value="1"/>
</dbReference>
<evidence type="ECO:0000313" key="8">
    <source>
        <dbReference type="Proteomes" id="UP000230750"/>
    </source>
</evidence>
<dbReference type="SUPFAM" id="SSF48403">
    <property type="entry name" value="Ankyrin repeat"/>
    <property type="match status" value="1"/>
</dbReference>
<reference evidence="7 8" key="1">
    <citation type="journal article" date="2017" name="PLoS Biol.">
        <title>The sea cucumber genome provides insights into morphological evolution and visceral regeneration.</title>
        <authorList>
            <person name="Zhang X."/>
            <person name="Sun L."/>
            <person name="Yuan J."/>
            <person name="Sun Y."/>
            <person name="Gao Y."/>
            <person name="Zhang L."/>
            <person name="Li S."/>
            <person name="Dai H."/>
            <person name="Hamel J.F."/>
            <person name="Liu C."/>
            <person name="Yu Y."/>
            <person name="Liu S."/>
            <person name="Lin W."/>
            <person name="Guo K."/>
            <person name="Jin S."/>
            <person name="Xu P."/>
            <person name="Storey K.B."/>
            <person name="Huan P."/>
            <person name="Zhang T."/>
            <person name="Zhou Y."/>
            <person name="Zhang J."/>
            <person name="Lin C."/>
            <person name="Li X."/>
            <person name="Xing L."/>
            <person name="Huo D."/>
            <person name="Sun M."/>
            <person name="Wang L."/>
            <person name="Mercier A."/>
            <person name="Li F."/>
            <person name="Yang H."/>
            <person name="Xiang J."/>
        </authorList>
    </citation>
    <scope>NUCLEOTIDE SEQUENCE [LARGE SCALE GENOMIC DNA]</scope>
    <source>
        <strain evidence="7">Shaxun</strain>
        <tissue evidence="7">Muscle</tissue>
    </source>
</reference>
<feature type="region of interest" description="Disordered" evidence="4">
    <location>
        <begin position="252"/>
        <end position="273"/>
    </location>
</feature>
<dbReference type="GO" id="GO:0035255">
    <property type="term" value="F:ionotropic glutamate receptor binding"/>
    <property type="evidence" value="ECO:0007669"/>
    <property type="project" value="TreeGrafter"/>
</dbReference>
<dbReference type="InterPro" id="IPR041489">
    <property type="entry name" value="PDZ_6"/>
</dbReference>
<dbReference type="PANTHER" id="PTHR24135:SF28">
    <property type="entry name" value="LD13733P"/>
    <property type="match status" value="1"/>
</dbReference>
<dbReference type="InterPro" id="IPR013761">
    <property type="entry name" value="SAM/pointed_sf"/>
</dbReference>
<dbReference type="Gene3D" id="2.30.42.10">
    <property type="match status" value="1"/>
</dbReference>
<evidence type="ECO:0000256" key="1">
    <source>
        <dbReference type="ARBA" id="ARBA00023018"/>
    </source>
</evidence>
<keyword evidence="8" id="KW-1185">Reference proteome</keyword>
<dbReference type="OrthoDB" id="445896at2759"/>
<dbReference type="PROSITE" id="PS50088">
    <property type="entry name" value="ANK_REPEAT"/>
    <property type="match status" value="1"/>
</dbReference>
<comment type="subcellular location">
    <subcellularLocation>
        <location evidence="2">Postsynaptic density</location>
    </subcellularLocation>
</comment>
<feature type="compositionally biased region" description="Low complexity" evidence="4">
    <location>
        <begin position="857"/>
        <end position="885"/>
    </location>
</feature>
<feature type="region of interest" description="Disordered" evidence="4">
    <location>
        <begin position="585"/>
        <end position="947"/>
    </location>
</feature>
<dbReference type="PROSITE" id="PS50105">
    <property type="entry name" value="SAM_DOMAIN"/>
    <property type="match status" value="1"/>
</dbReference>
<keyword evidence="3" id="KW-0040">ANK repeat</keyword>
<dbReference type="PROSITE" id="PS50106">
    <property type="entry name" value="PDZ"/>
    <property type="match status" value="1"/>
</dbReference>
<dbReference type="Gene3D" id="1.25.40.20">
    <property type="entry name" value="Ankyrin repeat-containing domain"/>
    <property type="match status" value="1"/>
</dbReference>
<dbReference type="SMART" id="SM00228">
    <property type="entry name" value="PDZ"/>
    <property type="match status" value="1"/>
</dbReference>
<evidence type="ECO:0000256" key="2">
    <source>
        <dbReference type="ARBA" id="ARBA00034105"/>
    </source>
</evidence>
<dbReference type="Pfam" id="PF00536">
    <property type="entry name" value="SAM_1"/>
    <property type="match status" value="1"/>
</dbReference>
<proteinExistence type="predicted"/>
<protein>
    <submittedName>
        <fullName evidence="7">Putative SH3 and multiple ankyrin repeat domains protein 2 isoform X2</fullName>
    </submittedName>
</protein>